<evidence type="ECO:0000313" key="21">
    <source>
        <dbReference type="EMBL" id="PFX34076.1"/>
    </source>
</evidence>
<dbReference type="Gene3D" id="3.30.420.10">
    <property type="entry name" value="Ribonuclease H-like superfamily/Ribonuclease H"/>
    <property type="match status" value="1"/>
</dbReference>
<dbReference type="InterPro" id="IPR056447">
    <property type="entry name" value="REV3_N"/>
</dbReference>
<gene>
    <name evidence="21" type="primary">Rev3l</name>
    <name evidence="21" type="ORF">AWC38_SpisGene974</name>
</gene>
<dbReference type="InterPro" id="IPR006172">
    <property type="entry name" value="DNA-dir_DNA_pol_B"/>
</dbReference>
<feature type="domain" description="DNA-directed DNA polymerase family B multifunctional" evidence="16">
    <location>
        <begin position="2303"/>
        <end position="2751"/>
    </location>
</feature>
<dbReference type="GO" id="GO:0003677">
    <property type="term" value="F:DNA binding"/>
    <property type="evidence" value="ECO:0007669"/>
    <property type="project" value="InterPro"/>
</dbReference>
<evidence type="ECO:0000256" key="2">
    <source>
        <dbReference type="ARBA" id="ARBA00005755"/>
    </source>
</evidence>
<feature type="domain" description="DNA polymerase delta/zeta catalytic subunit N-terminal" evidence="19">
    <location>
        <begin position="60"/>
        <end position="136"/>
    </location>
</feature>
<dbReference type="InterPro" id="IPR025687">
    <property type="entry name" value="Znf-C4pol"/>
</dbReference>
<feature type="domain" description="DNA-directed DNA polymerase family B exonuclease" evidence="17">
    <location>
        <begin position="2124"/>
        <end position="2235"/>
    </location>
</feature>
<dbReference type="GO" id="GO:0016035">
    <property type="term" value="C:zeta DNA polymerase complex"/>
    <property type="evidence" value="ECO:0007669"/>
    <property type="project" value="InterPro"/>
</dbReference>
<dbReference type="PANTHER" id="PTHR45812">
    <property type="entry name" value="DNA POLYMERASE ZETA CATALYTIC SUBUNIT"/>
    <property type="match status" value="1"/>
</dbReference>
<evidence type="ECO:0000256" key="13">
    <source>
        <dbReference type="ARBA" id="ARBA00023204"/>
    </source>
</evidence>
<name>A0A2B4SXN4_STYPI</name>
<comment type="caution">
    <text evidence="21">The sequence shown here is derived from an EMBL/GenBank/DDBJ whole genome shotgun (WGS) entry which is preliminary data.</text>
</comment>
<dbReference type="Gene3D" id="1.10.287.690">
    <property type="entry name" value="Helix hairpin bin"/>
    <property type="match status" value="1"/>
</dbReference>
<evidence type="ECO:0000256" key="10">
    <source>
        <dbReference type="ARBA" id="ARBA00022932"/>
    </source>
</evidence>
<dbReference type="FunFam" id="1.10.287.690:FF:000002">
    <property type="entry name" value="DNA polymerase zeta"/>
    <property type="match status" value="1"/>
</dbReference>
<feature type="compositionally biased region" description="Polar residues" evidence="15">
    <location>
        <begin position="1923"/>
        <end position="1952"/>
    </location>
</feature>
<dbReference type="Proteomes" id="UP000225706">
    <property type="component" value="Unassembled WGS sequence"/>
</dbReference>
<sequence>MFSLRIVNSDFYIADPIPEFDVCRSKFRGDASTTVKNKVPVIRIYGATPRGQKTCLHVHGIFPYIYVPYDGTQPTDKYIKQFATSVDFAVQVALGKASSSRRHVYEITVVKGTPYYGYHEGEREFLKILLYNPFLVTRVVSLLQNGAIMNKVFQPHEAHIPYMLQFFMDYNLYGMNLIHASGVKFRAPVRLVAGEAETIPSPSSKKITSSQPTQTCSSPLTQVWDEDTVFKDWVLGSNIERLSFCELEVDMLATDILNKQEIGVNIGSNPGLAAIWEDEQQRRREANESSQIAAPPTDERRLVPETETEKNFKERIKEIIEERDALIQSQIGKLGREALSPKELASFQDSISSMAVTQKDAAFNNDSLDAGAVLQLLSQHVDESVTAAESSQASSLDQEMVNILASLAEEPRQPCASQKAQLSQSIILDQGTFRVMNKGEDVLCNEEGNEDEELSESEESILMSQKVWDDIEVALSEVENVDDQGDAHVNDSQSVRPSQYDMEGMTDTWIGSFLGENIPQLDGAADEESYGKEDFKIQRGKPKKVKTKTSLNVDDKVSRDVSQTSTLNLRSSGENVKEEKNETSGEFYSVDVWPKKGLAVRTYSRKSMSVPKNRKTPSLNVEMVAVNSDEEKQQEKCGDEFKLFLSDSSDSESETFKERNVGSKQNEVNVYPQTRQIPEELKTSRSETSTTRNSTGTSSESCTPVITKYFHSPVKNPERTKRTDWFHPHSEGKSLTPSEQSGEEVVPHYSKQQKLDLRKSSFRKRKLTEVDRNEEKLFRGIVTRRTSKNLDVLASLGVVSDAMKDLTVSLQDISHQKILSSKLNEAKQRLRKRNESYTFIRERLKSPNREQKLLVERSPQLSKNEKSPLSRKKNSSPRRKEERAKRFGSIPIVIEKSPKKNQVPVNNLVPDTNRLLTETSSPNLSSAQILGRQDCDGSDPNLNCGMGRASFPNRAQVLRLLSSQSTTSTSSVGSIQTSRIPSVSSRALTLKSDSKLRGKSHNEPGNVLSLRKGGLKRKLMMDTGEKQMKAKPRIDTCGIGKKRKLSLTLIKADKTCLDEKKDCDKETLVTSAENCSVKDCESVCETDDFIGKIQLDTEDNATFSRSEAKVKLSSNTGVLEDITCIPSSPVDSDSNDDSVNNSDSSATSAELKPLSLPASSYGRVNDSGDSSVSNENQREAFDNVCDNLNGPQLLSQELFPKERDTELLANALFNMSFPSPLPSRRCCSPPCPSSPSDANRHSNQLGSEGKMVEQQFFVAANSRIVNEDGDSVLRKGGMSTSSLSPVNRTDHCSLADGHPRAKFSLLETGPRLGETQTSFESTSMLYNDAEACGHVENSYNRLKGVDGNLKMVGESWKSHVNNSKPKAKDEQSSMEGNVTGREKDCTFNLGSTVSEEKPFDSSSNRVTKSNASVADTRGPETERTPLQRECIPESAEAREADFEQGELVLRMNVAGNSSTHIQLVQQCNLQNEEMEICVQGDSRDRTVCTGNSLNCRLAAGLHAKPDRIYKSSISGANAPQNDSLSLESSKSDSFQSKNVIAFEPLKRPPTSEELLNSLKDYGLPQCRYQQPFCSDPDDVPSCPREVGGRILRIESKKVSSLPEFESAGSLQGLKHWKFVLSSALEVSLYDLGQTVEDATDFKKNVELRISLVGDGDVVVTPCRGPPTPQAVKAWARDKLAKRRQGTSLKKAKREQGTSKDENLEKVETKQSSNPTKIIAEVSKTSKLELNQAIPESSLPKIPSEKITCESGALVLEDLPKHKVLDGVDGDKKTNVVDLSDSSSPAEVVSPGSLFSSNEEKLFTLASSFKQSEKHNLGEISGTQPISINSSLGLAVPDEQLHQANSVTTETNSPPSTVMQSKAATPPARISSKGSPQLSPLTIKQVLSPTLQTQDSPAAAPHHSTPVATNLVYGLRSPRCTPISAATNAKSPETNAQNPVKGNTGHQASTDQTPLRQQMLASRFKFVTPGSKPRCHLPWSSQIEGPSPNNTYGFKVTQINLRDAKALHEVQHLTLFSLELHVRTRRDMRPDPEFDRICAVFYYIQTDTPLPSGKNKVTGIICVDPESAKICGFTTENKDTGISNTDITTPVAPSNDTVVSTSSRATQNTRAAYSRPLLSRSGIAHHDIQYVAEEKDLFPALIKIIRKWDPDILIGYEIQMFSWGFLLERALFFEIDFCSWLSRVKGSSSDSNMDAEKDNWGAAHTSEFKIAGRIILNVWRLMRHEAALNSYSFENVAFHVLHERIPLYSFRTLSDWWDQRTSLNRWRTVDHYVLRCRGNVRILESVDFIGRTSELARLFGILFFSVISRGSQYRVESMMLRIAKPMNYIAVSPSVEQRGLMRAPETIPLVMEPESRFYSDPVLVLDFQSLYPSVVIAYNYCFSTCLGRVSCLSEYGEFKFGATSLRVPPSLLKKLEGDIHVSPSGVAFVKSNIRRGILPSMLEEILETRIMVKASMKKWKSDKSLGRMLDARQLGLKLIANVTFGYTSAHFSGRMPCVEIGDSIVRKARETLERAIDLVNNTPRWGARVVYGDTDSLFVLLKGATKKQAFIIGKDIVDTVTAMNPKPVKLKFEKVYLPCVLQTKKRYVGYMYETLDQKEPAFDAKGIETVRRDSIPAVAKILEKSLRILFETRDLSLIKKYVQRQCTKLMEGRASLQDFTFAKEYRGMKNYKPGACVPALELTRRMLKVDRRSEPRVAERVPYVVVYGSPGLPLIQLVRRPQEVLQDPSLRLNASYYITKQILPPLNRVFSLIGLDVFTWYAELPRVVRVAQIPSDPGERKKGTISQYFSTMACPVCQDLTPTDLCAKCRGMPRRSAVILITRMRGWERTYHHLAEICYGCSGSRDTKLRCVSLDCPVFYKLVQCTRDLKSSEHHRKVLDSL</sequence>
<feature type="domain" description="DNA polymerase zeta catalytic subunit N-terminal" evidence="20">
    <location>
        <begin position="1"/>
        <end position="59"/>
    </location>
</feature>
<dbReference type="InterPro" id="IPR056435">
    <property type="entry name" value="DPOD/Z_N"/>
</dbReference>
<keyword evidence="7" id="KW-0479">Metal-binding</keyword>
<dbReference type="EC" id="2.7.7.7" evidence="3"/>
<evidence type="ECO:0000256" key="9">
    <source>
        <dbReference type="ARBA" id="ARBA00022833"/>
    </source>
</evidence>
<keyword evidence="10" id="KW-0239">DNA-directed DNA polymerase</keyword>
<feature type="compositionally biased region" description="Polar residues" evidence="15">
    <location>
        <begin position="1400"/>
        <end position="1413"/>
    </location>
</feature>
<protein>
    <recommendedName>
        <fullName evidence="4">DNA polymerase zeta catalytic subunit</fullName>
        <ecNumber evidence="3">2.7.7.7</ecNumber>
    </recommendedName>
</protein>
<dbReference type="OrthoDB" id="5977488at2759"/>
<evidence type="ECO:0000259" key="16">
    <source>
        <dbReference type="Pfam" id="PF00136"/>
    </source>
</evidence>
<dbReference type="InterPro" id="IPR012337">
    <property type="entry name" value="RNaseH-like_sf"/>
</dbReference>
<reference evidence="22" key="1">
    <citation type="journal article" date="2017" name="bioRxiv">
        <title>Comparative analysis of the genomes of Stylophora pistillata and Acropora digitifera provides evidence for extensive differences between species of corals.</title>
        <authorList>
            <person name="Voolstra C.R."/>
            <person name="Li Y."/>
            <person name="Liew Y.J."/>
            <person name="Baumgarten S."/>
            <person name="Zoccola D."/>
            <person name="Flot J.-F."/>
            <person name="Tambutte S."/>
            <person name="Allemand D."/>
            <person name="Aranda M."/>
        </authorList>
    </citation>
    <scope>NUCLEOTIDE SEQUENCE [LARGE SCALE GENOMIC DNA]</scope>
</reference>
<feature type="region of interest" description="Disordered" evidence="15">
    <location>
        <begin position="718"/>
        <end position="750"/>
    </location>
</feature>
<dbReference type="InterPro" id="IPR023211">
    <property type="entry name" value="DNA_pol_palm_dom_sf"/>
</dbReference>
<dbReference type="EMBL" id="LSMT01000006">
    <property type="protein sequence ID" value="PFX34076.1"/>
    <property type="molecule type" value="Genomic_DNA"/>
</dbReference>
<evidence type="ECO:0000256" key="5">
    <source>
        <dbReference type="ARBA" id="ARBA00022679"/>
    </source>
</evidence>
<keyword evidence="12" id="KW-0411">Iron-sulfur</keyword>
<accession>A0A2B4SXN4</accession>
<dbReference type="PRINTS" id="PR00106">
    <property type="entry name" value="DNAPOLB"/>
</dbReference>
<feature type="compositionally biased region" description="Low complexity" evidence="15">
    <location>
        <begin position="686"/>
        <end position="701"/>
    </location>
</feature>
<evidence type="ECO:0000256" key="1">
    <source>
        <dbReference type="ARBA" id="ARBA00001966"/>
    </source>
</evidence>
<comment type="similarity">
    <text evidence="2">Belongs to the DNA polymerase type-B family.</text>
</comment>
<feature type="compositionally biased region" description="Low complexity" evidence="15">
    <location>
        <begin position="1126"/>
        <end position="1145"/>
    </location>
</feature>
<dbReference type="Pfam" id="PF14260">
    <property type="entry name" value="zf-C4pol"/>
    <property type="match status" value="1"/>
</dbReference>
<comment type="catalytic activity">
    <reaction evidence="14">
        <text>DNA(n) + a 2'-deoxyribonucleoside 5'-triphosphate = DNA(n+1) + diphosphate</text>
        <dbReference type="Rhea" id="RHEA:22508"/>
        <dbReference type="Rhea" id="RHEA-COMP:17339"/>
        <dbReference type="Rhea" id="RHEA-COMP:17340"/>
        <dbReference type="ChEBI" id="CHEBI:33019"/>
        <dbReference type="ChEBI" id="CHEBI:61560"/>
        <dbReference type="ChEBI" id="CHEBI:173112"/>
        <dbReference type="EC" id="2.7.7.7"/>
    </reaction>
</comment>
<comment type="cofactor">
    <cofactor evidence="1">
        <name>[4Fe-4S] cluster</name>
        <dbReference type="ChEBI" id="CHEBI:49883"/>
    </cofactor>
</comment>
<dbReference type="FunFam" id="3.30.342.10:FF:000002">
    <property type="entry name" value="DNA polymerase zeta catalytic subunit isoform X1"/>
    <property type="match status" value="1"/>
</dbReference>
<dbReference type="InterPro" id="IPR017964">
    <property type="entry name" value="DNA-dir_DNA_pol_B_CS"/>
</dbReference>
<evidence type="ECO:0000259" key="19">
    <source>
        <dbReference type="Pfam" id="PF24055"/>
    </source>
</evidence>
<dbReference type="InterPro" id="IPR042087">
    <property type="entry name" value="DNA_pol_B_thumb"/>
</dbReference>
<dbReference type="SUPFAM" id="SSF53098">
    <property type="entry name" value="Ribonuclease H-like"/>
    <property type="match status" value="1"/>
</dbReference>
<evidence type="ECO:0000256" key="14">
    <source>
        <dbReference type="ARBA" id="ARBA00049244"/>
    </source>
</evidence>
<dbReference type="GO" id="GO:0005634">
    <property type="term" value="C:nucleus"/>
    <property type="evidence" value="ECO:0007669"/>
    <property type="project" value="TreeGrafter"/>
</dbReference>
<dbReference type="CDD" id="cd05778">
    <property type="entry name" value="DNA_polB_zeta_exo"/>
    <property type="match status" value="1"/>
</dbReference>
<organism evidence="21 22">
    <name type="scientific">Stylophora pistillata</name>
    <name type="common">Smooth cauliflower coral</name>
    <dbReference type="NCBI Taxonomy" id="50429"/>
    <lineage>
        <taxon>Eukaryota</taxon>
        <taxon>Metazoa</taxon>
        <taxon>Cnidaria</taxon>
        <taxon>Anthozoa</taxon>
        <taxon>Hexacorallia</taxon>
        <taxon>Scleractinia</taxon>
        <taxon>Astrocoeniina</taxon>
        <taxon>Pocilloporidae</taxon>
        <taxon>Stylophora</taxon>
    </lineage>
</organism>
<dbReference type="GO" id="GO:0042276">
    <property type="term" value="P:error-prone translesion synthesis"/>
    <property type="evidence" value="ECO:0007669"/>
    <property type="project" value="TreeGrafter"/>
</dbReference>
<evidence type="ECO:0000256" key="3">
    <source>
        <dbReference type="ARBA" id="ARBA00012417"/>
    </source>
</evidence>
<evidence type="ECO:0000256" key="8">
    <source>
        <dbReference type="ARBA" id="ARBA00022763"/>
    </source>
</evidence>
<feature type="compositionally biased region" description="Basic and acidic residues" evidence="15">
    <location>
        <begin position="718"/>
        <end position="732"/>
    </location>
</feature>
<keyword evidence="8" id="KW-0227">DNA damage</keyword>
<feature type="region of interest" description="Disordered" evidence="15">
    <location>
        <begin position="1922"/>
        <end position="1952"/>
    </location>
</feature>
<dbReference type="PANTHER" id="PTHR45812:SF1">
    <property type="entry name" value="DNA POLYMERASE ZETA CATALYTIC SUBUNIT"/>
    <property type="match status" value="1"/>
</dbReference>
<feature type="compositionally biased region" description="Polar residues" evidence="15">
    <location>
        <begin position="1845"/>
        <end position="1862"/>
    </location>
</feature>
<evidence type="ECO:0000256" key="6">
    <source>
        <dbReference type="ARBA" id="ARBA00022695"/>
    </source>
</evidence>
<dbReference type="PROSITE" id="PS00116">
    <property type="entry name" value="DNA_POLYMERASE_B"/>
    <property type="match status" value="1"/>
</dbReference>
<evidence type="ECO:0000259" key="17">
    <source>
        <dbReference type="Pfam" id="PF03104"/>
    </source>
</evidence>
<evidence type="ECO:0000259" key="20">
    <source>
        <dbReference type="Pfam" id="PF24065"/>
    </source>
</evidence>
<evidence type="ECO:0000256" key="7">
    <source>
        <dbReference type="ARBA" id="ARBA00022723"/>
    </source>
</evidence>
<dbReference type="GO" id="GO:0046872">
    <property type="term" value="F:metal ion binding"/>
    <property type="evidence" value="ECO:0007669"/>
    <property type="project" value="UniProtKB-KW"/>
</dbReference>
<dbReference type="Gene3D" id="3.90.1600.10">
    <property type="entry name" value="Palm domain of DNA polymerase"/>
    <property type="match status" value="1"/>
</dbReference>
<feature type="region of interest" description="Disordered" evidence="15">
    <location>
        <begin position="1123"/>
        <end position="1174"/>
    </location>
</feature>
<dbReference type="InterPro" id="IPR006134">
    <property type="entry name" value="DNA-dir_DNA_pol_B_multi_dom"/>
</dbReference>
<feature type="region of interest" description="Disordered" evidence="15">
    <location>
        <begin position="1845"/>
        <end position="1878"/>
    </location>
</feature>
<evidence type="ECO:0000256" key="15">
    <source>
        <dbReference type="SAM" id="MobiDB-lite"/>
    </source>
</evidence>
<dbReference type="Pfam" id="PF03104">
    <property type="entry name" value="DNA_pol_B_exo1"/>
    <property type="match status" value="1"/>
</dbReference>
<dbReference type="GO" id="GO:0000724">
    <property type="term" value="P:double-strand break repair via homologous recombination"/>
    <property type="evidence" value="ECO:0007669"/>
    <property type="project" value="TreeGrafter"/>
</dbReference>
<dbReference type="Gene3D" id="3.30.342.10">
    <property type="entry name" value="DNA Polymerase, chain B, domain 1"/>
    <property type="match status" value="1"/>
</dbReference>
<keyword evidence="11" id="KW-0408">Iron</keyword>
<keyword evidence="22" id="KW-1185">Reference proteome</keyword>
<feature type="region of interest" description="Disordered" evidence="15">
    <location>
        <begin position="850"/>
        <end position="889"/>
    </location>
</feature>
<feature type="compositionally biased region" description="Polar residues" evidence="15">
    <location>
        <begin position="662"/>
        <end position="676"/>
    </location>
</feature>
<dbReference type="GO" id="GO:0051536">
    <property type="term" value="F:iron-sulfur cluster binding"/>
    <property type="evidence" value="ECO:0007669"/>
    <property type="project" value="UniProtKB-KW"/>
</dbReference>
<dbReference type="InterPro" id="IPR036397">
    <property type="entry name" value="RNaseH_sf"/>
</dbReference>
<dbReference type="STRING" id="50429.A0A2B4SXN4"/>
<evidence type="ECO:0000313" key="22">
    <source>
        <dbReference type="Proteomes" id="UP000225706"/>
    </source>
</evidence>
<dbReference type="GO" id="GO:0003887">
    <property type="term" value="F:DNA-directed DNA polymerase activity"/>
    <property type="evidence" value="ECO:0007669"/>
    <property type="project" value="UniProtKB-KW"/>
</dbReference>
<dbReference type="Pfam" id="PF24055">
    <property type="entry name" value="POL3_N"/>
    <property type="match status" value="1"/>
</dbReference>
<dbReference type="FunFam" id="1.10.132.60:FF:000005">
    <property type="entry name" value="Putative DNA polymerase zeta catalytic subunit"/>
    <property type="match status" value="1"/>
</dbReference>
<keyword evidence="9" id="KW-0862">Zinc</keyword>
<feature type="compositionally biased region" description="Basic residues" evidence="15">
    <location>
        <begin position="1680"/>
        <end position="1692"/>
    </location>
</feature>
<dbReference type="SUPFAM" id="SSF56672">
    <property type="entry name" value="DNA/RNA polymerases"/>
    <property type="match status" value="1"/>
</dbReference>
<dbReference type="InterPro" id="IPR006133">
    <property type="entry name" value="DNA-dir_DNA_pol_B_exonuc"/>
</dbReference>
<evidence type="ECO:0000256" key="12">
    <source>
        <dbReference type="ARBA" id="ARBA00023014"/>
    </source>
</evidence>
<dbReference type="CDD" id="cd05534">
    <property type="entry name" value="POLBc_zeta"/>
    <property type="match status" value="1"/>
</dbReference>
<feature type="region of interest" description="Disordered" evidence="15">
    <location>
        <begin position="1358"/>
        <end position="1424"/>
    </location>
</feature>
<evidence type="ECO:0000259" key="18">
    <source>
        <dbReference type="Pfam" id="PF14260"/>
    </source>
</evidence>
<feature type="region of interest" description="Disordered" evidence="15">
    <location>
        <begin position="1680"/>
        <end position="1711"/>
    </location>
</feature>
<dbReference type="SMART" id="SM00486">
    <property type="entry name" value="POLBc"/>
    <property type="match status" value="1"/>
</dbReference>
<evidence type="ECO:0000256" key="4">
    <source>
        <dbReference type="ARBA" id="ARBA00021589"/>
    </source>
</evidence>
<keyword evidence="13" id="KW-0234">DNA repair</keyword>
<feature type="domain" description="C4-type zinc-finger of DNA polymerase delta" evidence="18">
    <location>
        <begin position="2793"/>
        <end position="2860"/>
    </location>
</feature>
<feature type="region of interest" description="Disordered" evidence="15">
    <location>
        <begin position="648"/>
        <end position="702"/>
    </location>
</feature>
<dbReference type="InterPro" id="IPR030559">
    <property type="entry name" value="PolZ_Rev3"/>
</dbReference>
<proteinExistence type="inferred from homology"/>
<dbReference type="InterPro" id="IPR043502">
    <property type="entry name" value="DNA/RNA_pol_sf"/>
</dbReference>
<keyword evidence="5" id="KW-0808">Transferase</keyword>
<keyword evidence="6" id="KW-0548">Nucleotidyltransferase</keyword>
<feature type="compositionally biased region" description="Basic and acidic residues" evidence="15">
    <location>
        <begin position="1693"/>
        <end position="1708"/>
    </location>
</feature>
<dbReference type="Gene3D" id="1.10.132.60">
    <property type="entry name" value="DNA polymerase family B, C-terminal domain"/>
    <property type="match status" value="1"/>
</dbReference>
<dbReference type="Pfam" id="PF24065">
    <property type="entry name" value="REV3_N"/>
    <property type="match status" value="1"/>
</dbReference>
<dbReference type="GO" id="GO:0000166">
    <property type="term" value="F:nucleotide binding"/>
    <property type="evidence" value="ECO:0007669"/>
    <property type="project" value="InterPro"/>
</dbReference>
<evidence type="ECO:0000256" key="11">
    <source>
        <dbReference type="ARBA" id="ARBA00023004"/>
    </source>
</evidence>
<dbReference type="Pfam" id="PF00136">
    <property type="entry name" value="DNA_pol_B"/>
    <property type="match status" value="1"/>
</dbReference>